<feature type="chain" id="PRO_5021011705" evidence="5">
    <location>
        <begin position="19"/>
        <end position="612"/>
    </location>
</feature>
<dbReference type="Gene3D" id="3.80.10.10">
    <property type="entry name" value="Ribonuclease Inhibitor"/>
    <property type="match status" value="2"/>
</dbReference>
<dbReference type="PANTHER" id="PTHR24369">
    <property type="entry name" value="ANTIGEN BSP, PUTATIVE-RELATED"/>
    <property type="match status" value="1"/>
</dbReference>
<organism evidence="6 7">
    <name type="scientific">Collichthys lucidus</name>
    <name type="common">Big head croaker</name>
    <name type="synonym">Sciaena lucida</name>
    <dbReference type="NCBI Taxonomy" id="240159"/>
    <lineage>
        <taxon>Eukaryota</taxon>
        <taxon>Metazoa</taxon>
        <taxon>Chordata</taxon>
        <taxon>Craniata</taxon>
        <taxon>Vertebrata</taxon>
        <taxon>Euteleostomi</taxon>
        <taxon>Actinopterygii</taxon>
        <taxon>Neopterygii</taxon>
        <taxon>Teleostei</taxon>
        <taxon>Neoteleostei</taxon>
        <taxon>Acanthomorphata</taxon>
        <taxon>Eupercaria</taxon>
        <taxon>Sciaenidae</taxon>
        <taxon>Collichthys</taxon>
    </lineage>
</organism>
<dbReference type="Proteomes" id="UP000298787">
    <property type="component" value="Chromosome 24"/>
</dbReference>
<evidence type="ECO:0000256" key="1">
    <source>
        <dbReference type="ARBA" id="ARBA00022614"/>
    </source>
</evidence>
<feature type="compositionally biased region" description="Basic and acidic residues" evidence="3">
    <location>
        <begin position="521"/>
        <end position="537"/>
    </location>
</feature>
<keyword evidence="4" id="KW-0812">Transmembrane</keyword>
<feature type="region of interest" description="Disordered" evidence="3">
    <location>
        <begin position="521"/>
        <end position="541"/>
    </location>
</feature>
<dbReference type="EMBL" id="CM014101">
    <property type="protein sequence ID" value="TKS93323.1"/>
    <property type="molecule type" value="Genomic_DNA"/>
</dbReference>
<name>A0A4U5VWV7_COLLU</name>
<reference evidence="6 7" key="1">
    <citation type="submission" date="2019-01" db="EMBL/GenBank/DDBJ databases">
        <title>Genome Assembly of Collichthys lucidus.</title>
        <authorList>
            <person name="Cai M."/>
            <person name="Xiao S."/>
        </authorList>
    </citation>
    <scope>NUCLEOTIDE SEQUENCE [LARGE SCALE GENOMIC DNA]</scope>
    <source>
        <strain evidence="6">JT15FE1705JMU</strain>
        <tissue evidence="6">Muscle</tissue>
    </source>
</reference>
<gene>
    <name evidence="6" type="ORF">D9C73_026689</name>
</gene>
<dbReference type="STRING" id="240159.A0A4U5VWV7"/>
<accession>A0A4U5VWV7</accession>
<dbReference type="PROSITE" id="PS51450">
    <property type="entry name" value="LRR"/>
    <property type="match status" value="1"/>
</dbReference>
<dbReference type="InterPro" id="IPR001611">
    <property type="entry name" value="Leu-rich_rpt"/>
</dbReference>
<feature type="signal peptide" evidence="5">
    <location>
        <begin position="1"/>
        <end position="18"/>
    </location>
</feature>
<proteinExistence type="predicted"/>
<evidence type="ECO:0000256" key="3">
    <source>
        <dbReference type="SAM" id="MobiDB-lite"/>
    </source>
</evidence>
<dbReference type="InterPro" id="IPR032675">
    <property type="entry name" value="LRR_dom_sf"/>
</dbReference>
<evidence type="ECO:0000313" key="7">
    <source>
        <dbReference type="Proteomes" id="UP000298787"/>
    </source>
</evidence>
<sequence>MQLFILLFLLSRVAVVTAVTGCLSDRDKDHRPRENCTAAGFTDLPSGFDPSTKVLLFPNNQFSGLSWSSFQFFVELYEIDLTGNQVPQVTPSGSPILPSLSVLRLVSNRLTSLPDGSFAACPGLTELHLDNNAIDSLTDSTFSGLSKLEVVPNPNKACHILDLSSNHIKVLPELMLHPLSAIETLYLENNQINVMPDNWFSKKEEVPYLYLSANPWACSCSLDYLRTYLNNYDYNVYTRDGPIINNDAESVVSTTNTDLQDLAQGVWASLLSLPSLTHLGWRAYTATASVVKELHTTYYTWSWYQSFTRVVERSDYSGSVARGEATRSSLHTESPVNLTGTVPSWPIGEPGSSRRGGVGAGGGAALCLWLLAGCVLLCVASAACTLLTLAYLLSWYWRVYKPLSAMLARRRRGGEGVKMLTYNRMEGKEVAGGGVVPLYRSVLFIHREGGEAMAEEEVGKEAEEAGGKAKVLVPLEPTGGGGEGGGREERGVYRKTLYRLVSKEEEIEGWGDVMEEYRISAEDGGGKDEGRERERRGGGGVTRKSYSVILREEREEAGGGREELDWVVGGWEVKRGGGGEEGPRSSWGEWLAHYLPSMPWGVTTPPEGEATQ</sequence>
<dbReference type="Pfam" id="PF13855">
    <property type="entry name" value="LRR_8"/>
    <property type="match status" value="2"/>
</dbReference>
<keyword evidence="2" id="KW-0677">Repeat</keyword>
<feature type="transmembrane region" description="Helical" evidence="4">
    <location>
        <begin position="368"/>
        <end position="393"/>
    </location>
</feature>
<evidence type="ECO:0000256" key="5">
    <source>
        <dbReference type="SAM" id="SignalP"/>
    </source>
</evidence>
<evidence type="ECO:0000256" key="4">
    <source>
        <dbReference type="SAM" id="Phobius"/>
    </source>
</evidence>
<evidence type="ECO:0000313" key="6">
    <source>
        <dbReference type="EMBL" id="TKS93323.1"/>
    </source>
</evidence>
<evidence type="ECO:0000256" key="2">
    <source>
        <dbReference type="ARBA" id="ARBA00022737"/>
    </source>
</evidence>
<keyword evidence="7" id="KW-1185">Reference proteome</keyword>
<dbReference type="AlphaFoldDB" id="A0A4U5VWV7"/>
<dbReference type="InterPro" id="IPR050541">
    <property type="entry name" value="LRR_TM_domain-containing"/>
</dbReference>
<keyword evidence="4" id="KW-1133">Transmembrane helix</keyword>
<keyword evidence="1" id="KW-0433">Leucine-rich repeat</keyword>
<dbReference type="SUPFAM" id="SSF52058">
    <property type="entry name" value="L domain-like"/>
    <property type="match status" value="1"/>
</dbReference>
<dbReference type="InterPro" id="IPR003591">
    <property type="entry name" value="Leu-rich_rpt_typical-subtyp"/>
</dbReference>
<dbReference type="PANTHER" id="PTHR24369:SF157">
    <property type="entry name" value="LRRCT DOMAIN-CONTAINING PROTEIN"/>
    <property type="match status" value="1"/>
</dbReference>
<protein>
    <submittedName>
        <fullName evidence="6">Platelet glycoprotein Ib alpha chain</fullName>
    </submittedName>
</protein>
<dbReference type="GO" id="GO:0005886">
    <property type="term" value="C:plasma membrane"/>
    <property type="evidence" value="ECO:0007669"/>
    <property type="project" value="TreeGrafter"/>
</dbReference>
<dbReference type="SMART" id="SM00369">
    <property type="entry name" value="LRR_TYP"/>
    <property type="match status" value="4"/>
</dbReference>
<keyword evidence="5" id="KW-0732">Signal</keyword>
<keyword evidence="4" id="KW-0472">Membrane</keyword>